<keyword evidence="8" id="KW-1185">Reference proteome</keyword>
<keyword evidence="3 6" id="KW-0812">Transmembrane</keyword>
<proteinExistence type="predicted"/>
<accession>A0ABX2ZSL2</accession>
<dbReference type="EMBL" id="MDKC01000006">
    <property type="protein sequence ID" value="ODG92702.1"/>
    <property type="molecule type" value="Genomic_DNA"/>
</dbReference>
<feature type="transmembrane region" description="Helical" evidence="6">
    <location>
        <begin position="69"/>
        <end position="87"/>
    </location>
</feature>
<dbReference type="Proteomes" id="UP000094580">
    <property type="component" value="Unassembled WGS sequence"/>
</dbReference>
<dbReference type="PANTHER" id="PTHR30086:SF20">
    <property type="entry name" value="ARGININE EXPORTER PROTEIN ARGO-RELATED"/>
    <property type="match status" value="1"/>
</dbReference>
<feature type="transmembrane region" description="Helical" evidence="6">
    <location>
        <begin position="108"/>
        <end position="129"/>
    </location>
</feature>
<feature type="transmembrane region" description="Helical" evidence="6">
    <location>
        <begin position="141"/>
        <end position="163"/>
    </location>
</feature>
<evidence type="ECO:0000256" key="3">
    <source>
        <dbReference type="ARBA" id="ARBA00022692"/>
    </source>
</evidence>
<keyword evidence="4 6" id="KW-1133">Transmembrane helix</keyword>
<feature type="transmembrane region" description="Helical" evidence="6">
    <location>
        <begin position="183"/>
        <end position="201"/>
    </location>
</feature>
<comment type="caution">
    <text evidence="7">The sequence shown here is derived from an EMBL/GenBank/DDBJ whole genome shotgun (WGS) entry which is preliminary data.</text>
</comment>
<evidence type="ECO:0000256" key="1">
    <source>
        <dbReference type="ARBA" id="ARBA00004651"/>
    </source>
</evidence>
<reference evidence="7 8" key="1">
    <citation type="submission" date="2016-07" db="EMBL/GenBank/DDBJ databases">
        <authorList>
            <person name="Townsley L."/>
            <person name="Shank E.A."/>
        </authorList>
    </citation>
    <scope>NUCLEOTIDE SEQUENCE [LARGE SCALE GENOMIC DNA]</scope>
    <source>
        <strain evidence="7 8">CH01</strain>
    </source>
</reference>
<dbReference type="PANTHER" id="PTHR30086">
    <property type="entry name" value="ARGININE EXPORTER PROTEIN ARGO"/>
    <property type="match status" value="1"/>
</dbReference>
<evidence type="ECO:0000256" key="6">
    <source>
        <dbReference type="SAM" id="Phobius"/>
    </source>
</evidence>
<dbReference type="PIRSF" id="PIRSF006324">
    <property type="entry name" value="LeuE"/>
    <property type="match status" value="1"/>
</dbReference>
<organism evidence="7 8">
    <name type="scientific">Gottfriedia luciferensis</name>
    <dbReference type="NCBI Taxonomy" id="178774"/>
    <lineage>
        <taxon>Bacteria</taxon>
        <taxon>Bacillati</taxon>
        <taxon>Bacillota</taxon>
        <taxon>Bacilli</taxon>
        <taxon>Bacillales</taxon>
        <taxon>Bacillaceae</taxon>
        <taxon>Gottfriedia</taxon>
    </lineage>
</organism>
<evidence type="ECO:0000256" key="2">
    <source>
        <dbReference type="ARBA" id="ARBA00022475"/>
    </source>
</evidence>
<gene>
    <name evidence="7" type="ORF">BED47_18665</name>
</gene>
<comment type="subcellular location">
    <subcellularLocation>
        <location evidence="1">Cell membrane</location>
        <topology evidence="1">Multi-pass membrane protein</topology>
    </subcellularLocation>
</comment>
<name>A0ABX2ZSL2_9BACI</name>
<evidence type="ECO:0000256" key="4">
    <source>
        <dbReference type="ARBA" id="ARBA00022989"/>
    </source>
</evidence>
<evidence type="ECO:0000256" key="5">
    <source>
        <dbReference type="ARBA" id="ARBA00023136"/>
    </source>
</evidence>
<dbReference type="InterPro" id="IPR001123">
    <property type="entry name" value="LeuE-type"/>
</dbReference>
<protein>
    <submittedName>
        <fullName evidence="7">Lysine transporter LysE</fullName>
    </submittedName>
</protein>
<keyword evidence="5 6" id="KW-0472">Membrane</keyword>
<dbReference type="Pfam" id="PF01810">
    <property type="entry name" value="LysE"/>
    <property type="match status" value="1"/>
</dbReference>
<keyword evidence="2" id="KW-1003">Cell membrane</keyword>
<evidence type="ECO:0000313" key="8">
    <source>
        <dbReference type="Proteomes" id="UP000094580"/>
    </source>
</evidence>
<feature type="transmembrane region" description="Helical" evidence="6">
    <location>
        <begin position="35"/>
        <end position="63"/>
    </location>
</feature>
<sequence>MLSFILVVLMLFLIPGPAVLLTLSQTMKGGKWNGILTGVGIAVGDLIHTCASVFGLSAILMTSAFAFEIVKYLGAAYLFYLGITAIIKKSKNSKKATEQKEVNSKLSFRQAVLIEVLNPKTALFFLALLPQFVQHNGHPVFIQLLTLGLTFVLLSILYTTLLVLLSSVIGKKIFSKKTKGPKWMGKAIGLVYIGLGLRVALQTQS</sequence>
<evidence type="ECO:0000313" key="7">
    <source>
        <dbReference type="EMBL" id="ODG92702.1"/>
    </source>
</evidence>
<feature type="transmembrane region" description="Helical" evidence="6">
    <location>
        <begin position="6"/>
        <end position="23"/>
    </location>
</feature>
<dbReference type="RefSeq" id="WP_025568377.1">
    <property type="nucleotide sequence ID" value="NZ_MDKC01000006.1"/>
</dbReference>